<keyword evidence="2" id="KW-0378">Hydrolase</keyword>
<name>A0ABP8TWY8_9ACTN</name>
<dbReference type="Gene3D" id="3.40.50.1820">
    <property type="entry name" value="alpha/beta hydrolase"/>
    <property type="match status" value="1"/>
</dbReference>
<evidence type="ECO:0000313" key="2">
    <source>
        <dbReference type="EMBL" id="GAA4616866.1"/>
    </source>
</evidence>
<protein>
    <submittedName>
        <fullName evidence="2">Alpha/beta fold hydrolase</fullName>
    </submittedName>
</protein>
<evidence type="ECO:0000313" key="3">
    <source>
        <dbReference type="Proteomes" id="UP001500212"/>
    </source>
</evidence>
<comment type="caution">
    <text evidence="2">The sequence shown here is derived from an EMBL/GenBank/DDBJ whole genome shotgun (WGS) entry which is preliminary data.</text>
</comment>
<dbReference type="Proteomes" id="UP001500212">
    <property type="component" value="Unassembled WGS sequence"/>
</dbReference>
<dbReference type="GO" id="GO:0016787">
    <property type="term" value="F:hydrolase activity"/>
    <property type="evidence" value="ECO:0007669"/>
    <property type="project" value="UniProtKB-KW"/>
</dbReference>
<gene>
    <name evidence="2" type="ORF">GCM10023195_75110</name>
</gene>
<dbReference type="SUPFAM" id="SSF53474">
    <property type="entry name" value="alpha/beta-Hydrolases"/>
    <property type="match status" value="1"/>
</dbReference>
<dbReference type="InterPro" id="IPR029058">
    <property type="entry name" value="AB_hydrolase_fold"/>
</dbReference>
<evidence type="ECO:0000259" key="1">
    <source>
        <dbReference type="Pfam" id="PF00561"/>
    </source>
</evidence>
<keyword evidence="3" id="KW-1185">Reference proteome</keyword>
<reference evidence="3" key="1">
    <citation type="journal article" date="2019" name="Int. J. Syst. Evol. Microbiol.">
        <title>The Global Catalogue of Microorganisms (GCM) 10K type strain sequencing project: providing services to taxonomists for standard genome sequencing and annotation.</title>
        <authorList>
            <consortium name="The Broad Institute Genomics Platform"/>
            <consortium name="The Broad Institute Genome Sequencing Center for Infectious Disease"/>
            <person name="Wu L."/>
            <person name="Ma J."/>
        </authorList>
    </citation>
    <scope>NUCLEOTIDE SEQUENCE [LARGE SCALE GENOMIC DNA]</scope>
    <source>
        <strain evidence="3">JCM 17938</strain>
    </source>
</reference>
<dbReference type="InterPro" id="IPR050228">
    <property type="entry name" value="Carboxylesterase_BioH"/>
</dbReference>
<dbReference type="EMBL" id="BAABHJ010000038">
    <property type="protein sequence ID" value="GAA4616866.1"/>
    <property type="molecule type" value="Genomic_DNA"/>
</dbReference>
<dbReference type="RefSeq" id="WP_345365131.1">
    <property type="nucleotide sequence ID" value="NZ_BAABHJ010000038.1"/>
</dbReference>
<dbReference type="PANTHER" id="PTHR43194:SF2">
    <property type="entry name" value="PEROXISOMAL MEMBRANE PROTEIN LPX1"/>
    <property type="match status" value="1"/>
</dbReference>
<proteinExistence type="predicted"/>
<accession>A0ABP8TWY8</accession>
<organism evidence="2 3">
    <name type="scientific">Actinoallomurus liliacearum</name>
    <dbReference type="NCBI Taxonomy" id="1080073"/>
    <lineage>
        <taxon>Bacteria</taxon>
        <taxon>Bacillati</taxon>
        <taxon>Actinomycetota</taxon>
        <taxon>Actinomycetes</taxon>
        <taxon>Streptosporangiales</taxon>
        <taxon>Thermomonosporaceae</taxon>
        <taxon>Actinoallomurus</taxon>
    </lineage>
</organism>
<dbReference type="PANTHER" id="PTHR43194">
    <property type="entry name" value="HYDROLASE ALPHA/BETA FOLD FAMILY"/>
    <property type="match status" value="1"/>
</dbReference>
<feature type="domain" description="AB hydrolase-1" evidence="1">
    <location>
        <begin position="27"/>
        <end position="125"/>
    </location>
</feature>
<dbReference type="InterPro" id="IPR000073">
    <property type="entry name" value="AB_hydrolase_1"/>
</dbReference>
<dbReference type="Pfam" id="PF00561">
    <property type="entry name" value="Abhydrolase_1"/>
    <property type="match status" value="1"/>
</dbReference>
<sequence length="258" mass="27617">MNDSRVRRFAGRDGLELAYRETGEGRPLVLLHGFLATGTQWLDHGPAAALAEHGHRVILPDLRGHGDSARPHDPARYPPDVLTDDGLALIDRLGLDDYDLGGYSLGARIVLRMLVRGARPARAIVAGQGLAAVRDTSRGGTHRRVLTALANGDDIEPGSPDAEAAYWVTRLGGDPRALLRVLDSLVATPDEALRQVETPTLVAVGDRDHDHASADALAAVLPDARHTRVPGDHWSALTGPEFATAMTTFLAEHSSERA</sequence>